<gene>
    <name evidence="1" type="ORF">DFP98_114119</name>
</gene>
<reference evidence="1 2" key="1">
    <citation type="submission" date="2018-07" db="EMBL/GenBank/DDBJ databases">
        <title>Genomic Encyclopedia of Type Strains, Phase III (KMG-III): the genomes of soil and plant-associated and newly described type strains.</title>
        <authorList>
            <person name="Whitman W."/>
        </authorList>
    </citation>
    <scope>NUCLEOTIDE SEQUENCE [LARGE SCALE GENOMIC DNA]</scope>
    <source>
        <strain evidence="1 2">CECT 7287</strain>
    </source>
</reference>
<keyword evidence="2" id="KW-1185">Reference proteome</keyword>
<dbReference type="AlphaFoldDB" id="A0A3D9JP28"/>
<dbReference type="RefSeq" id="WP_246016587.1">
    <property type="nucleotide sequence ID" value="NZ_QRDZ01000014.1"/>
</dbReference>
<accession>A0A3D9JP28</accession>
<name>A0A3D9JP28_9BACL</name>
<proteinExistence type="predicted"/>
<dbReference type="Proteomes" id="UP000256977">
    <property type="component" value="Unassembled WGS sequence"/>
</dbReference>
<evidence type="ECO:0000313" key="2">
    <source>
        <dbReference type="Proteomes" id="UP000256977"/>
    </source>
</evidence>
<organism evidence="1 2">
    <name type="scientific">Cohnella phaseoli</name>
    <dbReference type="NCBI Taxonomy" id="456490"/>
    <lineage>
        <taxon>Bacteria</taxon>
        <taxon>Bacillati</taxon>
        <taxon>Bacillota</taxon>
        <taxon>Bacilli</taxon>
        <taxon>Bacillales</taxon>
        <taxon>Paenibacillaceae</taxon>
        <taxon>Cohnella</taxon>
    </lineage>
</organism>
<sequence>MSDQAEFQAAQTTIVRNERFIRIADELKPEFYSEEVEPAQLARVEADDTAMHGWRAVRDAEIGSLESRELGKGQSAITASDTCRSRLGRPAVLRMRR</sequence>
<evidence type="ECO:0000313" key="1">
    <source>
        <dbReference type="EMBL" id="RED75758.1"/>
    </source>
</evidence>
<protein>
    <submittedName>
        <fullName evidence="1">Uncharacterized protein</fullName>
    </submittedName>
</protein>
<dbReference type="EMBL" id="QRDZ01000014">
    <property type="protein sequence ID" value="RED75758.1"/>
    <property type="molecule type" value="Genomic_DNA"/>
</dbReference>
<comment type="caution">
    <text evidence="1">The sequence shown here is derived from an EMBL/GenBank/DDBJ whole genome shotgun (WGS) entry which is preliminary data.</text>
</comment>